<feature type="compositionally biased region" description="Basic and acidic residues" evidence="14">
    <location>
        <begin position="1"/>
        <end position="13"/>
    </location>
</feature>
<sequence length="224" mass="24001">MPPKPARDGERRSARQAAAKPAASVSSIPSKEKAETKKRAAGSADVPPPSSKKTKVSKSIAKGGAAIITVGNGTAGGKLKVGDKLPQGLILKTQEEKEVKVGELKKCVLFSYPKANTPGCTNQACLFRDAYQQYVDEGFTVYGLSNDNPTPLKTWKTKQKFQYDLLSDPQRALIGALTGSKSSTMRSHFVIDADCKLALSSISVKPKESSDAVLDFIKEKKASR</sequence>
<accession>A0A066VK44</accession>
<dbReference type="RefSeq" id="XP_013240870.1">
    <property type="nucleotide sequence ID" value="XM_013385416.1"/>
</dbReference>
<dbReference type="CDD" id="cd03017">
    <property type="entry name" value="PRX_BCP"/>
    <property type="match status" value="1"/>
</dbReference>
<evidence type="ECO:0000256" key="11">
    <source>
        <dbReference type="ARBA" id="ARBA00038489"/>
    </source>
</evidence>
<dbReference type="OrthoDB" id="338622at2759"/>
<evidence type="ECO:0000256" key="2">
    <source>
        <dbReference type="ARBA" id="ARBA00011245"/>
    </source>
</evidence>
<evidence type="ECO:0000256" key="7">
    <source>
        <dbReference type="ARBA" id="ARBA00023157"/>
    </source>
</evidence>
<keyword evidence="7" id="KW-1015">Disulfide bond</keyword>
<keyword evidence="5" id="KW-0049">Antioxidant</keyword>
<evidence type="ECO:0000259" key="15">
    <source>
        <dbReference type="PROSITE" id="PS51352"/>
    </source>
</evidence>
<dbReference type="FunCoup" id="A0A066VK44">
    <property type="interactions" value="160"/>
</dbReference>
<dbReference type="GeneID" id="25265199"/>
<evidence type="ECO:0000313" key="17">
    <source>
        <dbReference type="Proteomes" id="UP000027361"/>
    </source>
</evidence>
<dbReference type="Pfam" id="PF00578">
    <property type="entry name" value="AhpC-TSA"/>
    <property type="match status" value="1"/>
</dbReference>
<dbReference type="PANTHER" id="PTHR42801:SF23">
    <property type="entry name" value="PEROXIREDOXIN DOT5"/>
    <property type="match status" value="1"/>
</dbReference>
<evidence type="ECO:0000256" key="8">
    <source>
        <dbReference type="ARBA" id="ARBA00023242"/>
    </source>
</evidence>
<dbReference type="PANTHER" id="PTHR42801">
    <property type="entry name" value="THIOREDOXIN-DEPENDENT PEROXIDE REDUCTASE"/>
    <property type="match status" value="1"/>
</dbReference>
<dbReference type="OMA" id="RCHWVIE"/>
<comment type="catalytic activity">
    <reaction evidence="12">
        <text>a hydroperoxide + [thioredoxin]-dithiol = an alcohol + [thioredoxin]-disulfide + H2O</text>
        <dbReference type="Rhea" id="RHEA:62620"/>
        <dbReference type="Rhea" id="RHEA-COMP:10698"/>
        <dbReference type="Rhea" id="RHEA-COMP:10700"/>
        <dbReference type="ChEBI" id="CHEBI:15377"/>
        <dbReference type="ChEBI" id="CHEBI:29950"/>
        <dbReference type="ChEBI" id="CHEBI:30879"/>
        <dbReference type="ChEBI" id="CHEBI:35924"/>
        <dbReference type="ChEBI" id="CHEBI:50058"/>
        <dbReference type="EC" id="1.11.1.24"/>
    </reaction>
</comment>
<dbReference type="GO" id="GO:0034599">
    <property type="term" value="P:cellular response to oxidative stress"/>
    <property type="evidence" value="ECO:0007669"/>
    <property type="project" value="TreeGrafter"/>
</dbReference>
<evidence type="ECO:0000313" key="16">
    <source>
        <dbReference type="EMBL" id="KDN38935.1"/>
    </source>
</evidence>
<dbReference type="SUPFAM" id="SSF52833">
    <property type="entry name" value="Thioredoxin-like"/>
    <property type="match status" value="1"/>
</dbReference>
<organism evidence="16 17">
    <name type="scientific">Tilletiaria anomala (strain ATCC 24038 / CBS 436.72 / UBC 951)</name>
    <dbReference type="NCBI Taxonomy" id="1037660"/>
    <lineage>
        <taxon>Eukaryota</taxon>
        <taxon>Fungi</taxon>
        <taxon>Dikarya</taxon>
        <taxon>Basidiomycota</taxon>
        <taxon>Ustilaginomycotina</taxon>
        <taxon>Exobasidiomycetes</taxon>
        <taxon>Georgefischeriales</taxon>
        <taxon>Tilletiariaceae</taxon>
        <taxon>Tilletiaria</taxon>
    </lineage>
</organism>
<evidence type="ECO:0000256" key="10">
    <source>
        <dbReference type="ARBA" id="ARBA00032824"/>
    </source>
</evidence>
<comment type="subunit">
    <text evidence="2">Monomer.</text>
</comment>
<comment type="subcellular location">
    <subcellularLocation>
        <location evidence="1">Nucleus</location>
    </subcellularLocation>
</comment>
<feature type="domain" description="Thioredoxin" evidence="15">
    <location>
        <begin position="79"/>
        <end position="222"/>
    </location>
</feature>
<gene>
    <name evidence="16" type="ORF">K437DRAFT_259234</name>
</gene>
<dbReference type="InterPro" id="IPR013766">
    <property type="entry name" value="Thioredoxin_domain"/>
</dbReference>
<evidence type="ECO:0000256" key="9">
    <source>
        <dbReference type="ARBA" id="ARBA00023284"/>
    </source>
</evidence>
<evidence type="ECO:0000256" key="6">
    <source>
        <dbReference type="ARBA" id="ARBA00023002"/>
    </source>
</evidence>
<dbReference type="STRING" id="1037660.A0A066VK44"/>
<comment type="caution">
    <text evidence="16">The sequence shown here is derived from an EMBL/GenBank/DDBJ whole genome shotgun (WGS) entry which is preliminary data.</text>
</comment>
<evidence type="ECO:0000256" key="13">
    <source>
        <dbReference type="ARBA" id="ARBA00077538"/>
    </source>
</evidence>
<dbReference type="InterPro" id="IPR000866">
    <property type="entry name" value="AhpC/TSA"/>
</dbReference>
<feature type="compositionally biased region" description="Low complexity" evidence="14">
    <location>
        <begin position="15"/>
        <end position="27"/>
    </location>
</feature>
<keyword evidence="9" id="KW-0676">Redox-active center</keyword>
<dbReference type="AlphaFoldDB" id="A0A066VK44"/>
<dbReference type="InParanoid" id="A0A066VK44"/>
<evidence type="ECO:0000256" key="12">
    <source>
        <dbReference type="ARBA" id="ARBA00049091"/>
    </source>
</evidence>
<name>A0A066VK44_TILAU</name>
<dbReference type="GO" id="GO:0005634">
    <property type="term" value="C:nucleus"/>
    <property type="evidence" value="ECO:0007669"/>
    <property type="project" value="UniProtKB-SubCell"/>
</dbReference>
<dbReference type="EMBL" id="JMSN01000111">
    <property type="protein sequence ID" value="KDN38935.1"/>
    <property type="molecule type" value="Genomic_DNA"/>
</dbReference>
<keyword evidence="8" id="KW-0539">Nucleus</keyword>
<reference evidence="16 17" key="1">
    <citation type="submission" date="2014-05" db="EMBL/GenBank/DDBJ databases">
        <title>Draft genome sequence of a rare smut relative, Tilletiaria anomala UBC 951.</title>
        <authorList>
            <consortium name="DOE Joint Genome Institute"/>
            <person name="Toome M."/>
            <person name="Kuo A."/>
            <person name="Henrissat B."/>
            <person name="Lipzen A."/>
            <person name="Tritt A."/>
            <person name="Yoshinaga Y."/>
            <person name="Zane M."/>
            <person name="Barry K."/>
            <person name="Grigoriev I.V."/>
            <person name="Spatafora J.W."/>
            <person name="Aimea M.C."/>
        </authorList>
    </citation>
    <scope>NUCLEOTIDE SEQUENCE [LARGE SCALE GENOMIC DNA]</scope>
    <source>
        <strain evidence="16 17">UBC 951</strain>
    </source>
</reference>
<keyword evidence="4" id="KW-0575">Peroxidase</keyword>
<proteinExistence type="inferred from homology"/>
<dbReference type="InterPro" id="IPR050924">
    <property type="entry name" value="Peroxiredoxin_BCP/PrxQ"/>
</dbReference>
<dbReference type="EC" id="1.11.1.24" evidence="3"/>
<dbReference type="PROSITE" id="PS51352">
    <property type="entry name" value="THIOREDOXIN_2"/>
    <property type="match status" value="1"/>
</dbReference>
<dbReference type="Gene3D" id="3.40.30.10">
    <property type="entry name" value="Glutaredoxin"/>
    <property type="match status" value="1"/>
</dbReference>
<keyword evidence="6" id="KW-0560">Oxidoreductase</keyword>
<evidence type="ECO:0000256" key="5">
    <source>
        <dbReference type="ARBA" id="ARBA00022862"/>
    </source>
</evidence>
<dbReference type="InterPro" id="IPR036249">
    <property type="entry name" value="Thioredoxin-like_sf"/>
</dbReference>
<evidence type="ECO:0000256" key="4">
    <source>
        <dbReference type="ARBA" id="ARBA00022559"/>
    </source>
</evidence>
<dbReference type="GO" id="GO:0005737">
    <property type="term" value="C:cytoplasm"/>
    <property type="evidence" value="ECO:0007669"/>
    <property type="project" value="TreeGrafter"/>
</dbReference>
<dbReference type="GO" id="GO:0008379">
    <property type="term" value="F:thioredoxin peroxidase activity"/>
    <property type="evidence" value="ECO:0007669"/>
    <property type="project" value="TreeGrafter"/>
</dbReference>
<comment type="similarity">
    <text evidence="11">Belongs to the peroxiredoxin family. BCP/PrxQ subfamily.</text>
</comment>
<evidence type="ECO:0000256" key="1">
    <source>
        <dbReference type="ARBA" id="ARBA00004123"/>
    </source>
</evidence>
<dbReference type="GO" id="GO:0045454">
    <property type="term" value="P:cell redox homeostasis"/>
    <property type="evidence" value="ECO:0007669"/>
    <property type="project" value="TreeGrafter"/>
</dbReference>
<protein>
    <recommendedName>
        <fullName evidence="3">thioredoxin-dependent peroxiredoxin</fullName>
        <ecNumber evidence="3">1.11.1.24</ecNumber>
    </recommendedName>
    <alternativeName>
        <fullName evidence="13">Nuclear thiol peroxidase</fullName>
    </alternativeName>
    <alternativeName>
        <fullName evidence="10">Thioredoxin peroxidase</fullName>
    </alternativeName>
</protein>
<keyword evidence="17" id="KW-1185">Reference proteome</keyword>
<dbReference type="FunFam" id="3.40.30.10:FF:000157">
    <property type="entry name" value="DOT5p Nuclear thiol peroxidase"/>
    <property type="match status" value="1"/>
</dbReference>
<evidence type="ECO:0000256" key="3">
    <source>
        <dbReference type="ARBA" id="ARBA00013017"/>
    </source>
</evidence>
<evidence type="ECO:0000256" key="14">
    <source>
        <dbReference type="SAM" id="MobiDB-lite"/>
    </source>
</evidence>
<dbReference type="Proteomes" id="UP000027361">
    <property type="component" value="Unassembled WGS sequence"/>
</dbReference>
<feature type="region of interest" description="Disordered" evidence="14">
    <location>
        <begin position="1"/>
        <end position="58"/>
    </location>
</feature>
<dbReference type="HOGENOM" id="CLU_042529_2_2_1"/>